<dbReference type="EMBL" id="VSSQ01083141">
    <property type="protein sequence ID" value="MPN31571.1"/>
    <property type="molecule type" value="Genomic_DNA"/>
</dbReference>
<sequence length="66" mass="7308">MDIDHTRHHITPGRIQHLFFFGVKATGRNAGNAVPGQNQVVGLKKIVLCEHVSVFDLHKNTSGFLC</sequence>
<organism evidence="1">
    <name type="scientific">bioreactor metagenome</name>
    <dbReference type="NCBI Taxonomy" id="1076179"/>
    <lineage>
        <taxon>unclassified sequences</taxon>
        <taxon>metagenomes</taxon>
        <taxon>ecological metagenomes</taxon>
    </lineage>
</organism>
<gene>
    <name evidence="1" type="ORF">SDC9_179045</name>
</gene>
<reference evidence="1" key="1">
    <citation type="submission" date="2019-08" db="EMBL/GenBank/DDBJ databases">
        <authorList>
            <person name="Kucharzyk K."/>
            <person name="Murdoch R.W."/>
            <person name="Higgins S."/>
            <person name="Loffler F."/>
        </authorList>
    </citation>
    <scope>NUCLEOTIDE SEQUENCE</scope>
</reference>
<proteinExistence type="predicted"/>
<dbReference type="AlphaFoldDB" id="A0A645GXG7"/>
<protein>
    <submittedName>
        <fullName evidence="1">Uncharacterized protein</fullName>
    </submittedName>
</protein>
<comment type="caution">
    <text evidence="1">The sequence shown here is derived from an EMBL/GenBank/DDBJ whole genome shotgun (WGS) entry which is preliminary data.</text>
</comment>
<name>A0A645GXG7_9ZZZZ</name>
<evidence type="ECO:0000313" key="1">
    <source>
        <dbReference type="EMBL" id="MPN31571.1"/>
    </source>
</evidence>
<accession>A0A645GXG7</accession>